<reference evidence="1" key="1">
    <citation type="submission" date="2016-03" db="EMBL/GenBank/DDBJ databases">
        <title>Partial sequence of psychrophilic Colwellia sp.</title>
        <authorList>
            <person name="Pankowski J.A."/>
            <person name="Leong J.S."/>
            <person name="Nano F.E."/>
        </authorList>
    </citation>
    <scope>NUCLEOTIDE SEQUENCE</scope>
    <source>
        <strain evidence="1">C1</strain>
    </source>
</reference>
<protein>
    <submittedName>
        <fullName evidence="1">Endoribonuclease L-PSP</fullName>
    </submittedName>
</protein>
<dbReference type="EMBL" id="KU926705">
    <property type="protein sequence ID" value="ANC57893.1"/>
    <property type="molecule type" value="Genomic_DNA"/>
</dbReference>
<accession>A0A168PHC3</accession>
<name>A0A168PHC3_9GAMM</name>
<dbReference type="InterPro" id="IPR035959">
    <property type="entry name" value="RutC-like_sf"/>
</dbReference>
<dbReference type="Gene3D" id="3.30.1330.40">
    <property type="entry name" value="RutC-like"/>
    <property type="match status" value="1"/>
</dbReference>
<proteinExistence type="predicted"/>
<sequence>MLVYTTFFNSDLPARTTIGVLAIPMDALVQIDAVVSNCEGTPSQA</sequence>
<dbReference type="AlphaFoldDB" id="A0A168PHC3"/>
<evidence type="ECO:0000313" key="1">
    <source>
        <dbReference type="EMBL" id="ANC57893.1"/>
    </source>
</evidence>
<dbReference type="CDD" id="cd00448">
    <property type="entry name" value="YjgF_YER057c_UK114_family"/>
    <property type="match status" value="1"/>
</dbReference>
<organism evidence="1">
    <name type="scientific">Colwellia sp. C1</name>
    <dbReference type="NCBI Taxonomy" id="1737566"/>
    <lineage>
        <taxon>Bacteria</taxon>
        <taxon>Pseudomonadati</taxon>
        <taxon>Pseudomonadota</taxon>
        <taxon>Gammaproteobacteria</taxon>
        <taxon>Alteromonadales</taxon>
        <taxon>Colwelliaceae</taxon>
        <taxon>Colwellia</taxon>
    </lineage>
</organism>
<dbReference type="SUPFAM" id="SSF55298">
    <property type="entry name" value="YjgF-like"/>
    <property type="match status" value="1"/>
</dbReference>